<dbReference type="Proteomes" id="UP000548632">
    <property type="component" value="Unassembled WGS sequence"/>
</dbReference>
<dbReference type="SUPFAM" id="SSF55073">
    <property type="entry name" value="Nucleotide cyclase"/>
    <property type="match status" value="1"/>
</dbReference>
<organism evidence="5 6">
    <name type="scientific">Thiospirillum jenense</name>
    <dbReference type="NCBI Taxonomy" id="1653858"/>
    <lineage>
        <taxon>Bacteria</taxon>
        <taxon>Pseudomonadati</taxon>
        <taxon>Pseudomonadota</taxon>
        <taxon>Gammaproteobacteria</taxon>
        <taxon>Chromatiales</taxon>
        <taxon>Chromatiaceae</taxon>
        <taxon>Thiospirillum</taxon>
    </lineage>
</organism>
<evidence type="ECO:0000256" key="1">
    <source>
        <dbReference type="ARBA" id="ARBA00001946"/>
    </source>
</evidence>
<dbReference type="CDD" id="cd01949">
    <property type="entry name" value="GGDEF"/>
    <property type="match status" value="1"/>
</dbReference>
<comment type="caution">
    <text evidence="5">The sequence shown here is derived from an EMBL/GenBank/DDBJ whole genome shotgun (WGS) entry which is preliminary data.</text>
</comment>
<evidence type="ECO:0000313" key="6">
    <source>
        <dbReference type="Proteomes" id="UP000548632"/>
    </source>
</evidence>
<reference evidence="5 6" key="1">
    <citation type="journal article" date="2020" name="Arch. Microbiol.">
        <title>The genome sequence of the giant phototrophic gammaproteobacterium Thiospirillum jenense gives insight into its physiological properties and phylogenetic relationships.</title>
        <authorList>
            <person name="Imhoff J.F."/>
            <person name="Meyer T.E."/>
            <person name="Kyndt J.A."/>
        </authorList>
    </citation>
    <scope>NUCLEOTIDE SEQUENCE [LARGE SCALE GENOMIC DNA]</scope>
    <source>
        <strain evidence="5 6">DSM 216</strain>
    </source>
</reference>
<dbReference type="SUPFAM" id="SSF56281">
    <property type="entry name" value="Metallo-hydrolase/oxidoreductase"/>
    <property type="match status" value="1"/>
</dbReference>
<dbReference type="Pfam" id="PF00990">
    <property type="entry name" value="GGDEF"/>
    <property type="match status" value="1"/>
</dbReference>
<dbReference type="EC" id="2.7.7.65" evidence="2"/>
<feature type="domain" description="GGDEF" evidence="4">
    <location>
        <begin position="473"/>
        <end position="604"/>
    </location>
</feature>
<dbReference type="InterPro" id="IPR045761">
    <property type="entry name" value="ODP_dom"/>
</dbReference>
<dbReference type="InterPro" id="IPR000160">
    <property type="entry name" value="GGDEF_dom"/>
</dbReference>
<gene>
    <name evidence="5" type="ORF">HUK38_01970</name>
</gene>
<name>A0A839HC41_9GAMM</name>
<dbReference type="EMBL" id="JABVCQ010000003">
    <property type="protein sequence ID" value="MBB1124996.1"/>
    <property type="molecule type" value="Genomic_DNA"/>
</dbReference>
<dbReference type="InterPro" id="IPR001279">
    <property type="entry name" value="Metallo-B-lactamas"/>
</dbReference>
<evidence type="ECO:0000313" key="5">
    <source>
        <dbReference type="EMBL" id="MBB1124996.1"/>
    </source>
</evidence>
<keyword evidence="6" id="KW-1185">Reference proteome</keyword>
<dbReference type="InterPro" id="IPR043128">
    <property type="entry name" value="Rev_trsase/Diguanyl_cyclase"/>
</dbReference>
<dbReference type="SMART" id="SM00849">
    <property type="entry name" value="Lactamase_B"/>
    <property type="match status" value="1"/>
</dbReference>
<dbReference type="CDD" id="cd07709">
    <property type="entry name" value="flavodiiron_proteins_MBL-fold"/>
    <property type="match status" value="1"/>
</dbReference>
<dbReference type="AlphaFoldDB" id="A0A839HC41"/>
<proteinExistence type="predicted"/>
<dbReference type="SMART" id="SM00267">
    <property type="entry name" value="GGDEF"/>
    <property type="match status" value="1"/>
</dbReference>
<dbReference type="NCBIfam" id="TIGR00254">
    <property type="entry name" value="GGDEF"/>
    <property type="match status" value="1"/>
</dbReference>
<dbReference type="PANTHER" id="PTHR45138:SF9">
    <property type="entry name" value="DIGUANYLATE CYCLASE DGCM-RELATED"/>
    <property type="match status" value="1"/>
</dbReference>
<dbReference type="Gene3D" id="3.60.15.10">
    <property type="entry name" value="Ribonuclease Z/Hydroxyacylglutathione hydrolase-like"/>
    <property type="match status" value="1"/>
</dbReference>
<dbReference type="GO" id="GO:1902201">
    <property type="term" value="P:negative regulation of bacterial-type flagellum-dependent cell motility"/>
    <property type="evidence" value="ECO:0007669"/>
    <property type="project" value="TreeGrafter"/>
</dbReference>
<sequence>MTSDLAHLRHADTTQALEVADRIWWVGHVLPNDPFQCHVYLLEQGDQSVLFDPGSRLTFAGTLGKIEQVIPFTHIRYFVCHHQDPDITAALPLIDDMTNRPDACIVTHWRAQALLRHYGLKLPFWLVDQHEWRLQLQDRELEFIFTPYAHFPGAICSFDRRTRVLFSSDLFGGFTQTPTLVAQDESHFEALRPFHEHYMPSNDILGYALTQIERYPVEIICSQHGSIIPRPLIGFMIEKLRHINCGIYLLVQDDTDIQRLSRLNATLRDIAETMLLYRDFRDIATRLLELVQRSLPVERLDYYAALSDSNVLVLKRETRFSGTIESSIHLPYFCTFIGRNREDWIIIHNDTLATHGHCLHNELFCVDKDADSNEQQIRIPLVGHGQERIDGFAVMTLKTCIPITQAVIQIVSQIAEPLQVALEREVIYRMIDMERERAYQRSIRDSLTGLFTRFYMHDVMTRYCNLHDRDRDAEVTAILIDIDHFKRVNDTYGHGAGDRVLQQVGVILSRESRSTDVVVRYGGEEFIIFVVGKSDSCLFAERLRLRIAEHAFDIDTNAPLHVTASFGMAQRIQTEVLENLIRRADEALYCAKETGRNRVVNASNPVLENQ</sequence>
<comment type="cofactor">
    <cofactor evidence="1">
        <name>Mg(2+)</name>
        <dbReference type="ChEBI" id="CHEBI:18420"/>
    </cofactor>
</comment>
<dbReference type="GO" id="GO:0043709">
    <property type="term" value="P:cell adhesion involved in single-species biofilm formation"/>
    <property type="evidence" value="ECO:0007669"/>
    <property type="project" value="TreeGrafter"/>
</dbReference>
<dbReference type="FunFam" id="3.30.70.270:FF:000001">
    <property type="entry name" value="Diguanylate cyclase domain protein"/>
    <property type="match status" value="1"/>
</dbReference>
<evidence type="ECO:0000256" key="3">
    <source>
        <dbReference type="ARBA" id="ARBA00034247"/>
    </source>
</evidence>
<dbReference type="PANTHER" id="PTHR45138">
    <property type="entry name" value="REGULATORY COMPONENTS OF SENSORY TRANSDUCTION SYSTEM"/>
    <property type="match status" value="1"/>
</dbReference>
<evidence type="ECO:0000256" key="2">
    <source>
        <dbReference type="ARBA" id="ARBA00012528"/>
    </source>
</evidence>
<dbReference type="Pfam" id="PF19583">
    <property type="entry name" value="ODP"/>
    <property type="match status" value="1"/>
</dbReference>
<dbReference type="Gene3D" id="3.30.70.270">
    <property type="match status" value="1"/>
</dbReference>
<dbReference type="InterPro" id="IPR029787">
    <property type="entry name" value="Nucleotide_cyclase"/>
</dbReference>
<dbReference type="RefSeq" id="WP_182582106.1">
    <property type="nucleotide sequence ID" value="NZ_JABVCQ010000003.1"/>
</dbReference>
<protein>
    <recommendedName>
        <fullName evidence="2">diguanylate cyclase</fullName>
        <ecNumber evidence="2">2.7.7.65</ecNumber>
    </recommendedName>
</protein>
<dbReference type="GO" id="GO:0005886">
    <property type="term" value="C:plasma membrane"/>
    <property type="evidence" value="ECO:0007669"/>
    <property type="project" value="TreeGrafter"/>
</dbReference>
<dbReference type="GO" id="GO:0052621">
    <property type="term" value="F:diguanylate cyclase activity"/>
    <property type="evidence" value="ECO:0007669"/>
    <property type="project" value="UniProtKB-EC"/>
</dbReference>
<dbReference type="InterPro" id="IPR050469">
    <property type="entry name" value="Diguanylate_Cyclase"/>
</dbReference>
<accession>A0A839HC41</accession>
<comment type="catalytic activity">
    <reaction evidence="3">
        <text>2 GTP = 3',3'-c-di-GMP + 2 diphosphate</text>
        <dbReference type="Rhea" id="RHEA:24898"/>
        <dbReference type="ChEBI" id="CHEBI:33019"/>
        <dbReference type="ChEBI" id="CHEBI:37565"/>
        <dbReference type="ChEBI" id="CHEBI:58805"/>
        <dbReference type="EC" id="2.7.7.65"/>
    </reaction>
</comment>
<dbReference type="PROSITE" id="PS50887">
    <property type="entry name" value="GGDEF"/>
    <property type="match status" value="1"/>
</dbReference>
<evidence type="ECO:0000259" key="4">
    <source>
        <dbReference type="PROSITE" id="PS50887"/>
    </source>
</evidence>
<dbReference type="InterPro" id="IPR036866">
    <property type="entry name" value="RibonucZ/Hydroxyglut_hydro"/>
</dbReference>